<sequence length="41" mass="4626">LQLVSYMYAGFKKIAPDQDIGVDLSDEYNMALKLFGSKDIQ</sequence>
<dbReference type="EMBL" id="BARV01043360">
    <property type="protein sequence ID" value="GAI62461.1"/>
    <property type="molecule type" value="Genomic_DNA"/>
</dbReference>
<gene>
    <name evidence="1" type="ORF">S06H3_64765</name>
</gene>
<evidence type="ECO:0000313" key="1">
    <source>
        <dbReference type="EMBL" id="GAI62461.1"/>
    </source>
</evidence>
<name>X1R617_9ZZZZ</name>
<reference evidence="1" key="1">
    <citation type="journal article" date="2014" name="Front. Microbiol.">
        <title>High frequency of phylogenetically diverse reductive dehalogenase-homologous genes in deep subseafloor sedimentary metagenomes.</title>
        <authorList>
            <person name="Kawai M."/>
            <person name="Futagami T."/>
            <person name="Toyoda A."/>
            <person name="Takaki Y."/>
            <person name="Nishi S."/>
            <person name="Hori S."/>
            <person name="Arai W."/>
            <person name="Tsubouchi T."/>
            <person name="Morono Y."/>
            <person name="Uchiyama I."/>
            <person name="Ito T."/>
            <person name="Fujiyama A."/>
            <person name="Inagaki F."/>
            <person name="Takami H."/>
        </authorList>
    </citation>
    <scope>NUCLEOTIDE SEQUENCE</scope>
    <source>
        <strain evidence="1">Expedition CK06-06</strain>
    </source>
</reference>
<accession>X1R617</accession>
<protein>
    <submittedName>
        <fullName evidence="1">Uncharacterized protein</fullName>
    </submittedName>
</protein>
<organism evidence="1">
    <name type="scientific">marine sediment metagenome</name>
    <dbReference type="NCBI Taxonomy" id="412755"/>
    <lineage>
        <taxon>unclassified sequences</taxon>
        <taxon>metagenomes</taxon>
        <taxon>ecological metagenomes</taxon>
    </lineage>
</organism>
<proteinExistence type="predicted"/>
<feature type="non-terminal residue" evidence="1">
    <location>
        <position position="1"/>
    </location>
</feature>
<dbReference type="AlphaFoldDB" id="X1R617"/>
<comment type="caution">
    <text evidence="1">The sequence shown here is derived from an EMBL/GenBank/DDBJ whole genome shotgun (WGS) entry which is preliminary data.</text>
</comment>